<dbReference type="InterPro" id="IPR011576">
    <property type="entry name" value="Pyridox_Oxase_N"/>
</dbReference>
<dbReference type="GO" id="GO:0016627">
    <property type="term" value="F:oxidoreductase activity, acting on the CH-CH group of donors"/>
    <property type="evidence" value="ECO:0007669"/>
    <property type="project" value="TreeGrafter"/>
</dbReference>
<dbReference type="InterPro" id="IPR052019">
    <property type="entry name" value="F420H2_bilvrd_red/Heme_oxyg"/>
</dbReference>
<evidence type="ECO:0000313" key="4">
    <source>
        <dbReference type="Proteomes" id="UP000636505"/>
    </source>
</evidence>
<dbReference type="InterPro" id="IPR014419">
    <property type="entry name" value="HutZ"/>
</dbReference>
<sequence length="162" mass="18220">MIPFETAVETYQNFPQQFQSIFLSTVKAGQPQASYAPFVMDRDRNFYIYISGLSAHTENLKTSGIASVLFLEDEVQTTQIFARRRLSYSCDAAPVMPESAQWNQIADQFEARFGNIIQLFRGLADFQIFQLQARSGRFVLGFGAAYEVDPSNLGTLLPPKQG</sequence>
<accession>A0A8J7DMD5</accession>
<dbReference type="EMBL" id="JADEXG010000035">
    <property type="protein sequence ID" value="MBE9078546.1"/>
    <property type="molecule type" value="Genomic_DNA"/>
</dbReference>
<dbReference type="GO" id="GO:0070967">
    <property type="term" value="F:coenzyme F420 binding"/>
    <property type="evidence" value="ECO:0007669"/>
    <property type="project" value="TreeGrafter"/>
</dbReference>
<reference evidence="3" key="1">
    <citation type="submission" date="2020-10" db="EMBL/GenBank/DDBJ databases">
        <authorList>
            <person name="Castelo-Branco R."/>
            <person name="Eusebio N."/>
            <person name="Adriana R."/>
            <person name="Vieira A."/>
            <person name="Brugerolle De Fraissinette N."/>
            <person name="Rezende De Castro R."/>
            <person name="Schneider M.P."/>
            <person name="Vasconcelos V."/>
            <person name="Leao P.N."/>
        </authorList>
    </citation>
    <scope>NUCLEOTIDE SEQUENCE</scope>
    <source>
        <strain evidence="3">LEGE 07310</strain>
    </source>
</reference>
<organism evidence="3 4">
    <name type="scientific">Vasconcelosia minhoensis LEGE 07310</name>
    <dbReference type="NCBI Taxonomy" id="915328"/>
    <lineage>
        <taxon>Bacteria</taxon>
        <taxon>Bacillati</taxon>
        <taxon>Cyanobacteriota</taxon>
        <taxon>Cyanophyceae</taxon>
        <taxon>Nodosilineales</taxon>
        <taxon>Cymatolegaceae</taxon>
        <taxon>Vasconcelosia</taxon>
        <taxon>Vasconcelosia minhoensis</taxon>
    </lineage>
</organism>
<feature type="domain" description="Pyridoxamine 5'-phosphate oxidase N-terminal" evidence="2">
    <location>
        <begin position="9"/>
        <end position="139"/>
    </location>
</feature>
<dbReference type="PANTHER" id="PTHR35176:SF6">
    <property type="entry name" value="HEME OXYGENASE HI_0854-RELATED"/>
    <property type="match status" value="1"/>
</dbReference>
<comment type="caution">
    <text evidence="3">The sequence shown here is derived from an EMBL/GenBank/DDBJ whole genome shotgun (WGS) entry which is preliminary data.</text>
</comment>
<name>A0A8J7DMD5_9CYAN</name>
<evidence type="ECO:0000313" key="3">
    <source>
        <dbReference type="EMBL" id="MBE9078546.1"/>
    </source>
</evidence>
<keyword evidence="4" id="KW-1185">Reference proteome</keyword>
<dbReference type="PANTHER" id="PTHR35176">
    <property type="entry name" value="HEME OXYGENASE HI_0854-RELATED"/>
    <property type="match status" value="1"/>
</dbReference>
<proteinExistence type="predicted"/>
<evidence type="ECO:0000259" key="2">
    <source>
        <dbReference type="Pfam" id="PF01243"/>
    </source>
</evidence>
<dbReference type="Proteomes" id="UP000636505">
    <property type="component" value="Unassembled WGS sequence"/>
</dbReference>
<dbReference type="Pfam" id="PF01243">
    <property type="entry name" value="PNPOx_N"/>
    <property type="match status" value="1"/>
</dbReference>
<evidence type="ECO:0000256" key="1">
    <source>
        <dbReference type="ARBA" id="ARBA00023002"/>
    </source>
</evidence>
<dbReference type="AlphaFoldDB" id="A0A8J7DMD5"/>
<dbReference type="RefSeq" id="WP_193908503.1">
    <property type="nucleotide sequence ID" value="NZ_JADEXG010000035.1"/>
</dbReference>
<dbReference type="GO" id="GO:0005829">
    <property type="term" value="C:cytosol"/>
    <property type="evidence" value="ECO:0007669"/>
    <property type="project" value="TreeGrafter"/>
</dbReference>
<dbReference type="SUPFAM" id="SSF50475">
    <property type="entry name" value="FMN-binding split barrel"/>
    <property type="match status" value="1"/>
</dbReference>
<dbReference type="InterPro" id="IPR012349">
    <property type="entry name" value="Split_barrel_FMN-bd"/>
</dbReference>
<keyword evidence="1" id="KW-0560">Oxidoreductase</keyword>
<gene>
    <name evidence="3" type="ORF">IQ241_14790</name>
</gene>
<protein>
    <submittedName>
        <fullName evidence="3">Pyridoxamine 5'-phosphate oxidase family protein</fullName>
    </submittedName>
</protein>
<dbReference type="PIRSF" id="PIRSF004633">
    <property type="entry name" value="UCP_PLP_oxd"/>
    <property type="match status" value="1"/>
</dbReference>
<dbReference type="Gene3D" id="2.30.110.10">
    <property type="entry name" value="Electron Transport, Fmn-binding Protein, Chain A"/>
    <property type="match status" value="1"/>
</dbReference>